<name>A0A127EIE9_CLOPF</name>
<organism evidence="1 2">
    <name type="scientific">Clostridium perfringens</name>
    <dbReference type="NCBI Taxonomy" id="1502"/>
    <lineage>
        <taxon>Bacteria</taxon>
        <taxon>Bacillati</taxon>
        <taxon>Bacillota</taxon>
        <taxon>Clostridia</taxon>
        <taxon>Eubacteriales</taxon>
        <taxon>Clostridiaceae</taxon>
        <taxon>Clostridium</taxon>
    </lineage>
</organism>
<proteinExistence type="predicted"/>
<dbReference type="SUPFAM" id="SSF82771">
    <property type="entry name" value="GIY-YIG endonuclease"/>
    <property type="match status" value="1"/>
</dbReference>
<dbReference type="InterPro" id="IPR035901">
    <property type="entry name" value="GIY-YIG_endonuc_sf"/>
</dbReference>
<dbReference type="PATRIC" id="fig|1502.177.peg.1686"/>
<dbReference type="EMBL" id="CP010994">
    <property type="protein sequence ID" value="AMN35736.1"/>
    <property type="molecule type" value="Genomic_DNA"/>
</dbReference>
<reference evidence="1 2" key="1">
    <citation type="journal article" date="2016" name="PLoS ONE">
        <title>Plasmid Characterization and Chromosome Analysis of Two netF+ Clostridium perfringens Isolates Associated with Foal and Canine Necrotizing Enteritis.</title>
        <authorList>
            <person name="Mehdizadeh Gohari I."/>
            <person name="Kropinski A.M."/>
            <person name="Weese S.J."/>
            <person name="Parreira V.R."/>
            <person name="Whitehead A.E."/>
            <person name="Boerlin P."/>
            <person name="Prescott J.F."/>
        </authorList>
    </citation>
    <scope>NUCLEOTIDE SEQUENCE [LARGE SCALE GENOMIC DNA]</scope>
    <source>
        <strain evidence="1 2">JP838</strain>
    </source>
</reference>
<dbReference type="PROSITE" id="PS50164">
    <property type="entry name" value="GIY_YIG"/>
    <property type="match status" value="1"/>
</dbReference>
<dbReference type="RefSeq" id="WP_061428064.1">
    <property type="nucleotide sequence ID" value="NZ_CATNZO010000001.1"/>
</dbReference>
<evidence type="ECO:0000313" key="1">
    <source>
        <dbReference type="EMBL" id="AMN35736.1"/>
    </source>
</evidence>
<gene>
    <name evidence="1" type="ORF">JFP838_08235</name>
</gene>
<dbReference type="AlphaFoldDB" id="A0A127EIE9"/>
<protein>
    <submittedName>
        <fullName evidence="1">Uncharacterized protein</fullName>
    </submittedName>
</protein>
<accession>A0A127EIE9</accession>
<evidence type="ECO:0000313" key="2">
    <source>
        <dbReference type="Proteomes" id="UP000070260"/>
    </source>
</evidence>
<dbReference type="Proteomes" id="UP000070260">
    <property type="component" value="Chromosome"/>
</dbReference>
<sequence>MRREETFEKRETKIAVGGKIYTPILEDYQNGKLKDCKKVTLNDTLKNFGFFTSKTFIRCCDCGSIVTAGSKRKERCAECNAEHYNKYHRGFYKNNKSFYLYIIEDKDNVIRYSGITSSMVNRVSAHMNCRVSATRELFKNNNWKFFKFVDLADVVNSENELKILENVMMGDLNTYKNSDSIKDIDKKRREELLEEFKYHDFKVYKENIN</sequence>
<dbReference type="InterPro" id="IPR000305">
    <property type="entry name" value="GIY-YIG_endonuc"/>
</dbReference>
<dbReference type="Pfam" id="PF01541">
    <property type="entry name" value="GIY-YIG"/>
    <property type="match status" value="1"/>
</dbReference>